<comment type="cofactor">
    <cofactor evidence="12">
        <name>Ca(2+)</name>
        <dbReference type="ChEBI" id="CHEBI:29108"/>
    </cofactor>
    <text evidence="12">Binds 2 calcium ions per subunit.</text>
</comment>
<comment type="caution">
    <text evidence="15">The sequence shown here is derived from an EMBL/GenBank/DDBJ whole genome shotgun (WGS) entry which is preliminary data.</text>
</comment>
<evidence type="ECO:0000256" key="13">
    <source>
        <dbReference type="PIRSR" id="PIRSR600823-5"/>
    </source>
</evidence>
<dbReference type="PANTHER" id="PTHR31388">
    <property type="entry name" value="PEROXIDASE 72-RELATED"/>
    <property type="match status" value="1"/>
</dbReference>
<feature type="binding site" evidence="11">
    <location>
        <position position="99"/>
    </location>
    <ligand>
        <name>substrate</name>
    </ligand>
</feature>
<evidence type="ECO:0000259" key="14">
    <source>
        <dbReference type="PROSITE" id="PS50873"/>
    </source>
</evidence>
<feature type="binding site" evidence="12">
    <location>
        <position position="182"/>
    </location>
    <ligand>
        <name>Ca(2+)</name>
        <dbReference type="ChEBI" id="CHEBI:29108"/>
        <label>2</label>
    </ligand>
</feature>
<feature type="binding site" evidence="12">
    <location>
        <position position="190"/>
    </location>
    <ligand>
        <name>Ca(2+)</name>
        <dbReference type="ChEBI" id="CHEBI:29108"/>
        <label>2</label>
    </ligand>
</feature>
<evidence type="ECO:0000256" key="5">
    <source>
        <dbReference type="ARBA" id="ARBA00022559"/>
    </source>
</evidence>
<evidence type="ECO:0000256" key="7">
    <source>
        <dbReference type="ARBA" id="ARBA00022723"/>
    </source>
</evidence>
<dbReference type="PRINTS" id="PR00458">
    <property type="entry name" value="PEROXIDASE"/>
</dbReference>
<dbReference type="PROSITE" id="PS00435">
    <property type="entry name" value="PEROXIDASE_1"/>
    <property type="match status" value="1"/>
</dbReference>
<keyword evidence="12" id="KW-0106">Calcium</keyword>
<dbReference type="Gene3D" id="1.10.520.10">
    <property type="match status" value="1"/>
</dbReference>
<feature type="binding site" evidence="12">
    <location>
        <position position="130"/>
    </location>
    <ligand>
        <name>Ca(2+)</name>
        <dbReference type="ChEBI" id="CHEBI:29108"/>
        <label>2</label>
    </ligand>
</feature>
<dbReference type="GO" id="GO:0140825">
    <property type="term" value="F:lactoperoxidase activity"/>
    <property type="evidence" value="ECO:0007669"/>
    <property type="project" value="UniProtKB-EC"/>
</dbReference>
<dbReference type="PANTHER" id="PTHR31388:SF34">
    <property type="entry name" value="PEROXIDASE 10"/>
    <property type="match status" value="1"/>
</dbReference>
<keyword evidence="7 12" id="KW-0479">Metal-binding</keyword>
<evidence type="ECO:0000256" key="1">
    <source>
        <dbReference type="ARBA" id="ARBA00000189"/>
    </source>
</evidence>
<feature type="disulfide bond" evidence="13">
    <location>
        <begin position="136"/>
        <end position="168"/>
    </location>
</feature>
<comment type="cofactor">
    <cofactor evidence="12">
        <name>heme b</name>
        <dbReference type="ChEBI" id="CHEBI:60344"/>
    </cofactor>
    <text evidence="12">Binds 1 heme b (iron(II)-protoporphyrin IX) group per subunit.</text>
</comment>
<evidence type="ECO:0000256" key="4">
    <source>
        <dbReference type="ARBA" id="ARBA00012313"/>
    </source>
</evidence>
<dbReference type="GO" id="GO:0046872">
    <property type="term" value="F:metal ion binding"/>
    <property type="evidence" value="ECO:0007669"/>
    <property type="project" value="UniProtKB-KW"/>
</dbReference>
<gene>
    <name evidence="15" type="ORF">O6P43_031005</name>
</gene>
<evidence type="ECO:0000313" key="16">
    <source>
        <dbReference type="Proteomes" id="UP001163823"/>
    </source>
</evidence>
<dbReference type="InterPro" id="IPR010255">
    <property type="entry name" value="Haem_peroxidase_sf"/>
</dbReference>
<feature type="binding site" description="axial binding residue" evidence="12">
    <location>
        <position position="129"/>
    </location>
    <ligand>
        <name>heme b</name>
        <dbReference type="ChEBI" id="CHEBI:60344"/>
    </ligand>
    <ligandPart>
        <name>Fe</name>
        <dbReference type="ChEBI" id="CHEBI:18248"/>
    </ligandPart>
</feature>
<proteinExistence type="inferred from homology"/>
<dbReference type="Proteomes" id="UP001163823">
    <property type="component" value="Chromosome 13"/>
</dbReference>
<organism evidence="15 16">
    <name type="scientific">Quillaja saponaria</name>
    <name type="common">Soap bark tree</name>
    <dbReference type="NCBI Taxonomy" id="32244"/>
    <lineage>
        <taxon>Eukaryota</taxon>
        <taxon>Viridiplantae</taxon>
        <taxon>Streptophyta</taxon>
        <taxon>Embryophyta</taxon>
        <taxon>Tracheophyta</taxon>
        <taxon>Spermatophyta</taxon>
        <taxon>Magnoliopsida</taxon>
        <taxon>eudicotyledons</taxon>
        <taxon>Gunneridae</taxon>
        <taxon>Pentapetalae</taxon>
        <taxon>rosids</taxon>
        <taxon>fabids</taxon>
        <taxon>Fabales</taxon>
        <taxon>Quillajaceae</taxon>
        <taxon>Quillaja</taxon>
    </lineage>
</organism>
<dbReference type="AlphaFoldDB" id="A0AAD7KUF3"/>
<comment type="function">
    <text evidence="2">Removal of H(2)O(2), oxidation of toxic reductants, biosynthesis and degradation of lignin, suberization, auxin catabolism, response to environmental stresses such as wounding, pathogen attack and oxidative stress. These functions might be dependent on each isozyme/isoform in each plant tissue.</text>
</comment>
<dbReference type="InterPro" id="IPR000823">
    <property type="entry name" value="Peroxidase_pln"/>
</dbReference>
<sequence length="207" mass="22549">MFACQRDVCDGSVLLDDIEDVKGEKNALPNRNSLLGFEVIDNIKADVERFCPFTVSRVDILTLAAREAIVLSGGPYWDVQLGRRDGTTASEIAANEQIPSPFDPLENIIAKFTSKGLDLKDVVVLSGGHTIGYAQCSNFQRRLFDFQGSGMPDPTLDSSLLSNLQGVCPNEDNSNTNLAPLDTASSYKFDNAYYTNLISNTGLLESD</sequence>
<comment type="similarity">
    <text evidence="3">Belongs to the peroxidase family. Ascorbate peroxidase subfamily.</text>
</comment>
<dbReference type="GO" id="GO:0020037">
    <property type="term" value="F:heme binding"/>
    <property type="evidence" value="ECO:0007669"/>
    <property type="project" value="InterPro"/>
</dbReference>
<dbReference type="PROSITE" id="PS50873">
    <property type="entry name" value="PEROXIDASE_4"/>
    <property type="match status" value="1"/>
</dbReference>
<keyword evidence="8" id="KW-0560">Oxidoreductase</keyword>
<keyword evidence="9 12" id="KW-0408">Iron</keyword>
<evidence type="ECO:0000313" key="15">
    <source>
        <dbReference type="EMBL" id="KAJ7946025.1"/>
    </source>
</evidence>
<dbReference type="InterPro" id="IPR002016">
    <property type="entry name" value="Haem_peroxidase"/>
</dbReference>
<dbReference type="GO" id="GO:0006979">
    <property type="term" value="P:response to oxidative stress"/>
    <property type="evidence" value="ECO:0007669"/>
    <property type="project" value="InterPro"/>
</dbReference>
<comment type="catalytic activity">
    <reaction evidence="1">
        <text>2 a phenolic donor + H2O2 = 2 a phenolic radical donor + 2 H2O</text>
        <dbReference type="Rhea" id="RHEA:56136"/>
        <dbReference type="ChEBI" id="CHEBI:15377"/>
        <dbReference type="ChEBI" id="CHEBI:16240"/>
        <dbReference type="ChEBI" id="CHEBI:139520"/>
        <dbReference type="ChEBI" id="CHEBI:139521"/>
        <dbReference type="EC" id="1.11.1.7"/>
    </reaction>
</comment>
<feature type="domain" description="Plant heme peroxidase family profile" evidence="14">
    <location>
        <begin position="4"/>
        <end position="207"/>
    </location>
</feature>
<evidence type="ECO:0000256" key="9">
    <source>
        <dbReference type="ARBA" id="ARBA00023004"/>
    </source>
</evidence>
<dbReference type="PRINTS" id="PR00461">
    <property type="entry name" value="PLPEROXIDASE"/>
</dbReference>
<evidence type="ECO:0000256" key="12">
    <source>
        <dbReference type="PIRSR" id="PIRSR600823-3"/>
    </source>
</evidence>
<evidence type="ECO:0000256" key="2">
    <source>
        <dbReference type="ARBA" id="ARBA00002322"/>
    </source>
</evidence>
<evidence type="ECO:0000256" key="10">
    <source>
        <dbReference type="ARBA" id="ARBA00023157"/>
    </source>
</evidence>
<dbReference type="SUPFAM" id="SSF48113">
    <property type="entry name" value="Heme-dependent peroxidases"/>
    <property type="match status" value="1"/>
</dbReference>
<dbReference type="InterPro" id="IPR019793">
    <property type="entry name" value="Peroxidases_heam-ligand_BS"/>
</dbReference>
<protein>
    <recommendedName>
        <fullName evidence="4">peroxidase</fullName>
        <ecNumber evidence="4">1.11.1.7</ecNumber>
    </recommendedName>
</protein>
<keyword evidence="5 15" id="KW-0575">Peroxidase</keyword>
<reference evidence="15" key="1">
    <citation type="journal article" date="2023" name="Science">
        <title>Elucidation of the pathway for biosynthesis of saponin adjuvants from the soapbark tree.</title>
        <authorList>
            <person name="Reed J."/>
            <person name="Orme A."/>
            <person name="El-Demerdash A."/>
            <person name="Owen C."/>
            <person name="Martin L.B.B."/>
            <person name="Misra R.C."/>
            <person name="Kikuchi S."/>
            <person name="Rejzek M."/>
            <person name="Martin A.C."/>
            <person name="Harkess A."/>
            <person name="Leebens-Mack J."/>
            <person name="Louveau T."/>
            <person name="Stephenson M.J."/>
            <person name="Osbourn A."/>
        </authorList>
    </citation>
    <scope>NUCLEOTIDE SEQUENCE</scope>
    <source>
        <strain evidence="15">S10</strain>
    </source>
</reference>
<evidence type="ECO:0000256" key="11">
    <source>
        <dbReference type="PIRSR" id="PIRSR600823-2"/>
    </source>
</evidence>
<evidence type="ECO:0000256" key="3">
    <source>
        <dbReference type="ARBA" id="ARBA00006873"/>
    </source>
</evidence>
<dbReference type="FunFam" id="1.10.420.10:FF:000001">
    <property type="entry name" value="Peroxidase"/>
    <property type="match status" value="1"/>
</dbReference>
<accession>A0AAD7KUF3</accession>
<keyword evidence="10 13" id="KW-1015">Disulfide bond</keyword>
<feature type="binding site" evidence="12">
    <location>
        <position position="12"/>
    </location>
    <ligand>
        <name>Ca(2+)</name>
        <dbReference type="ChEBI" id="CHEBI:29108"/>
        <label>1</label>
    </ligand>
</feature>
<evidence type="ECO:0000256" key="8">
    <source>
        <dbReference type="ARBA" id="ARBA00023002"/>
    </source>
</evidence>
<keyword evidence="6" id="KW-0349">Heme</keyword>
<dbReference type="Gene3D" id="1.10.420.10">
    <property type="entry name" value="Peroxidase, domain 2"/>
    <property type="match status" value="1"/>
</dbReference>
<dbReference type="KEGG" id="qsa:O6P43_031005"/>
<dbReference type="EMBL" id="JARAOO010000013">
    <property type="protein sequence ID" value="KAJ7946025.1"/>
    <property type="molecule type" value="Genomic_DNA"/>
</dbReference>
<feature type="binding site" evidence="12">
    <location>
        <position position="10"/>
    </location>
    <ligand>
        <name>Ca(2+)</name>
        <dbReference type="ChEBI" id="CHEBI:29108"/>
        <label>1</label>
    </ligand>
</feature>
<name>A0AAD7KUF3_QUISA</name>
<evidence type="ECO:0000256" key="6">
    <source>
        <dbReference type="ARBA" id="ARBA00022617"/>
    </source>
</evidence>
<dbReference type="Pfam" id="PF00141">
    <property type="entry name" value="peroxidase"/>
    <property type="match status" value="1"/>
</dbReference>
<keyword evidence="16" id="KW-1185">Reference proteome</keyword>
<feature type="binding site" evidence="12">
    <location>
        <position position="24"/>
    </location>
    <ligand>
        <name>Ca(2+)</name>
        <dbReference type="ChEBI" id="CHEBI:29108"/>
        <label>1</label>
    </ligand>
</feature>
<dbReference type="EC" id="1.11.1.7" evidence="4"/>